<organism evidence="2 3">
    <name type="scientific">Streptomyces tamarix</name>
    <dbReference type="NCBI Taxonomy" id="3078565"/>
    <lineage>
        <taxon>Bacteria</taxon>
        <taxon>Bacillati</taxon>
        <taxon>Actinomycetota</taxon>
        <taxon>Actinomycetes</taxon>
        <taxon>Kitasatosporales</taxon>
        <taxon>Streptomycetaceae</taxon>
        <taxon>Streptomyces</taxon>
    </lineage>
</organism>
<feature type="transmembrane region" description="Helical" evidence="1">
    <location>
        <begin position="81"/>
        <end position="106"/>
    </location>
</feature>
<dbReference type="Proteomes" id="UP001250181">
    <property type="component" value="Unassembled WGS sequence"/>
</dbReference>
<dbReference type="EMBL" id="JAWCTQ010000043">
    <property type="protein sequence ID" value="MDT9685521.1"/>
    <property type="molecule type" value="Genomic_DNA"/>
</dbReference>
<proteinExistence type="predicted"/>
<protein>
    <recommendedName>
        <fullName evidence="4">NarG-like domain-containing protein</fullName>
    </recommendedName>
</protein>
<evidence type="ECO:0000313" key="3">
    <source>
        <dbReference type="Proteomes" id="UP001250181"/>
    </source>
</evidence>
<comment type="caution">
    <text evidence="2">The sequence shown here is derived from an EMBL/GenBank/DDBJ whole genome shotgun (WGS) entry which is preliminary data.</text>
</comment>
<name>A0ABU3QS33_9ACTN</name>
<keyword evidence="1" id="KW-0472">Membrane</keyword>
<keyword evidence="1" id="KW-0812">Transmembrane</keyword>
<gene>
    <name evidence="2" type="ORF">RND61_26150</name>
</gene>
<accession>A0ABU3QS33</accession>
<reference evidence="2 3" key="1">
    <citation type="submission" date="2023-09" db="EMBL/GenBank/DDBJ databases">
        <title>Streptomyces sp. nov.: A antagonism against Alternaria gaisen Producing Streptochlin, Isolated from Tamarix root soil.</title>
        <authorList>
            <person name="Chen Y."/>
        </authorList>
    </citation>
    <scope>NUCLEOTIDE SEQUENCE [LARGE SCALE GENOMIC DNA]</scope>
    <source>
        <strain evidence="2 3">TRM76323</strain>
    </source>
</reference>
<keyword evidence="1" id="KW-1133">Transmembrane helix</keyword>
<dbReference type="RefSeq" id="WP_315880565.1">
    <property type="nucleotide sequence ID" value="NZ_JAWCTQ010000043.1"/>
</dbReference>
<keyword evidence="3" id="KW-1185">Reference proteome</keyword>
<evidence type="ECO:0008006" key="4">
    <source>
        <dbReference type="Google" id="ProtNLM"/>
    </source>
</evidence>
<sequence length="130" mass="14227">MPGRLGRPWLQLAGTLLWPIPMVVPALSCYRHPEATAVYLVGGGRRGIALYAALAFGRFVVRGPPYRRTCEPGPGFWRSVGWGLTHSVYLLALYVVPWWAVGRVVAGRNGWAKTRRNAEAPTGGLVAKET</sequence>
<evidence type="ECO:0000313" key="2">
    <source>
        <dbReference type="EMBL" id="MDT9685521.1"/>
    </source>
</evidence>
<evidence type="ECO:0000256" key="1">
    <source>
        <dbReference type="SAM" id="Phobius"/>
    </source>
</evidence>